<dbReference type="GO" id="GO:0016757">
    <property type="term" value="F:glycosyltransferase activity"/>
    <property type="evidence" value="ECO:0007669"/>
    <property type="project" value="InterPro"/>
</dbReference>
<dbReference type="Pfam" id="PF00534">
    <property type="entry name" value="Glycos_transf_1"/>
    <property type="match status" value="1"/>
</dbReference>
<organism evidence="2">
    <name type="scientific">uncultured Streptococcus sp</name>
    <dbReference type="NCBI Taxonomy" id="83427"/>
    <lineage>
        <taxon>Bacteria</taxon>
        <taxon>Bacillati</taxon>
        <taxon>Bacillota</taxon>
        <taxon>Bacilli</taxon>
        <taxon>Lactobacillales</taxon>
        <taxon>Streptococcaceae</taxon>
        <taxon>Streptococcus</taxon>
        <taxon>environmental samples</taxon>
    </lineage>
</organism>
<reference evidence="2" key="1">
    <citation type="journal article" date="2013" name="Environ. Microbiol.">
        <title>Seasonally variable intestinal metagenomes of the red palm weevil (Rhynchophorus ferrugineus).</title>
        <authorList>
            <person name="Jia S."/>
            <person name="Zhang X."/>
            <person name="Zhang G."/>
            <person name="Yin A."/>
            <person name="Zhang S."/>
            <person name="Li F."/>
            <person name="Wang L."/>
            <person name="Zhao D."/>
            <person name="Yun Q."/>
            <person name="Tala"/>
            <person name="Wang J."/>
            <person name="Sun G."/>
            <person name="Baabdullah M."/>
            <person name="Yu X."/>
            <person name="Hu S."/>
            <person name="Al-Mssallem I.S."/>
            <person name="Yu J."/>
        </authorList>
    </citation>
    <scope>NUCLEOTIDE SEQUENCE</scope>
</reference>
<proteinExistence type="predicted"/>
<dbReference type="Gene3D" id="3.40.50.2000">
    <property type="entry name" value="Glycogen Phosphorylase B"/>
    <property type="match status" value="2"/>
</dbReference>
<protein>
    <submittedName>
        <fullName evidence="2">Glycos_transf_1</fullName>
    </submittedName>
</protein>
<name>A0A060CBA6_9STRE</name>
<feature type="non-terminal residue" evidence="2">
    <location>
        <position position="108"/>
    </location>
</feature>
<accession>A0A060CBA6</accession>
<sequence>MYFFDVFILPSINPDPLPTVVLESMASGKPIVAYKHGGVVEMVKEGENGFLVNIRDTKEMGKKIDVLLDNKDLRIKFGENSLLRERKLFSIDSYINKFQKVYKELTNK</sequence>
<feature type="domain" description="Glycosyl transferase family 1" evidence="1">
    <location>
        <begin position="5"/>
        <end position="81"/>
    </location>
</feature>
<dbReference type="InterPro" id="IPR001296">
    <property type="entry name" value="Glyco_trans_1"/>
</dbReference>
<dbReference type="EMBL" id="KF125166">
    <property type="protein sequence ID" value="AIA92489.1"/>
    <property type="molecule type" value="Genomic_DNA"/>
</dbReference>
<evidence type="ECO:0000259" key="1">
    <source>
        <dbReference type="Pfam" id="PF00534"/>
    </source>
</evidence>
<dbReference type="PANTHER" id="PTHR12526">
    <property type="entry name" value="GLYCOSYLTRANSFERASE"/>
    <property type="match status" value="1"/>
</dbReference>
<dbReference type="CDD" id="cd03801">
    <property type="entry name" value="GT4_PimA-like"/>
    <property type="match status" value="1"/>
</dbReference>
<dbReference type="SUPFAM" id="SSF53756">
    <property type="entry name" value="UDP-Glycosyltransferase/glycogen phosphorylase"/>
    <property type="match status" value="1"/>
</dbReference>
<evidence type="ECO:0000313" key="2">
    <source>
        <dbReference type="EMBL" id="AIA92489.1"/>
    </source>
</evidence>
<dbReference type="AlphaFoldDB" id="A0A060CBA6"/>